<dbReference type="InterPro" id="IPR012003">
    <property type="entry name" value="ATP_PFK_prok-type"/>
</dbReference>
<feature type="binding site" description="in other chain" evidence="10">
    <location>
        <begin position="154"/>
        <end position="156"/>
    </location>
    <ligand>
        <name>substrate</name>
        <note>ligand shared between dimeric partners</note>
    </ligand>
</feature>
<dbReference type="InterPro" id="IPR012829">
    <property type="entry name" value="Phosphofructokinase_III"/>
</dbReference>
<evidence type="ECO:0000256" key="10">
    <source>
        <dbReference type="HAMAP-Rule" id="MF_01976"/>
    </source>
</evidence>
<evidence type="ECO:0000256" key="3">
    <source>
        <dbReference type="ARBA" id="ARBA00004679"/>
    </source>
</evidence>
<evidence type="ECO:0000313" key="12">
    <source>
        <dbReference type="EMBL" id="AFZ34155.1"/>
    </source>
</evidence>
<dbReference type="GO" id="GO:0016208">
    <property type="term" value="F:AMP binding"/>
    <property type="evidence" value="ECO:0007669"/>
    <property type="project" value="TreeGrafter"/>
</dbReference>
<dbReference type="GO" id="GO:0042802">
    <property type="term" value="F:identical protein binding"/>
    <property type="evidence" value="ECO:0007669"/>
    <property type="project" value="TreeGrafter"/>
</dbReference>
<comment type="pathway">
    <text evidence="3 10">Carbohydrate degradation; glycolysis; D-glyceraldehyde 3-phosphate and glycerone phosphate from D-glucose: step 3/4.</text>
</comment>
<keyword evidence="10" id="KW-0547">Nucleotide-binding</keyword>
<keyword evidence="8 10" id="KW-0460">Magnesium</keyword>
<evidence type="ECO:0000256" key="1">
    <source>
        <dbReference type="ARBA" id="ARBA00001946"/>
    </source>
</evidence>
<evidence type="ECO:0000256" key="8">
    <source>
        <dbReference type="ARBA" id="ARBA00022842"/>
    </source>
</evidence>
<keyword evidence="10" id="KW-0067">ATP-binding</keyword>
<gene>
    <name evidence="10" type="primary">pfkA</name>
    <name evidence="12" type="ordered locus">Sta7437_0554</name>
</gene>
<evidence type="ECO:0000256" key="5">
    <source>
        <dbReference type="ARBA" id="ARBA00022679"/>
    </source>
</evidence>
<dbReference type="NCBIfam" id="NF002872">
    <property type="entry name" value="PRK03202.1"/>
    <property type="match status" value="1"/>
</dbReference>
<dbReference type="UniPathway" id="UPA00109">
    <property type="reaction ID" value="UER00182"/>
</dbReference>
<dbReference type="PIRSF" id="PIRSF000532">
    <property type="entry name" value="ATP_PFK_prok"/>
    <property type="match status" value="1"/>
</dbReference>
<dbReference type="FunFam" id="3.40.50.460:FF:000002">
    <property type="entry name" value="ATP-dependent 6-phosphofructokinase"/>
    <property type="match status" value="1"/>
</dbReference>
<proteinExistence type="inferred from homology"/>
<comment type="subunit">
    <text evidence="10">Homodimer or homotetramer.</text>
</comment>
<dbReference type="SUPFAM" id="SSF53784">
    <property type="entry name" value="Phosphofructokinase"/>
    <property type="match status" value="1"/>
</dbReference>
<dbReference type="GO" id="GO:0005945">
    <property type="term" value="C:6-phosphofructokinase complex"/>
    <property type="evidence" value="ECO:0007669"/>
    <property type="project" value="TreeGrafter"/>
</dbReference>
<keyword evidence="9 10" id="KW-0324">Glycolysis</keyword>
<dbReference type="PANTHER" id="PTHR13697:SF52">
    <property type="entry name" value="ATP-DEPENDENT 6-PHOSPHOFRUCTOKINASE 3"/>
    <property type="match status" value="1"/>
</dbReference>
<dbReference type="InterPro" id="IPR000023">
    <property type="entry name" value="Phosphofructokinase_dom"/>
</dbReference>
<keyword evidence="4 10" id="KW-0963">Cytoplasm</keyword>
<feature type="binding site" evidence="10">
    <location>
        <position position="292"/>
    </location>
    <ligand>
        <name>substrate</name>
        <note>ligand shared between dimeric partners</note>
    </ligand>
</feature>
<feature type="binding site" evidence="10">
    <location>
        <position position="28"/>
    </location>
    <ligand>
        <name>ATP</name>
        <dbReference type="ChEBI" id="CHEBI:30616"/>
    </ligand>
</feature>
<evidence type="ECO:0000256" key="4">
    <source>
        <dbReference type="ARBA" id="ARBA00022490"/>
    </source>
</evidence>
<dbReference type="RefSeq" id="WP_015191828.1">
    <property type="nucleotide sequence ID" value="NC_019748.1"/>
</dbReference>
<feature type="binding site" evidence="10">
    <location>
        <begin position="93"/>
        <end position="94"/>
    </location>
    <ligand>
        <name>ATP</name>
        <dbReference type="ChEBI" id="CHEBI:30616"/>
    </ligand>
</feature>
<evidence type="ECO:0000313" key="13">
    <source>
        <dbReference type="Proteomes" id="UP000010473"/>
    </source>
</evidence>
<dbReference type="PANTHER" id="PTHR13697">
    <property type="entry name" value="PHOSPHOFRUCTOKINASE"/>
    <property type="match status" value="1"/>
</dbReference>
<evidence type="ECO:0000256" key="6">
    <source>
        <dbReference type="ARBA" id="ARBA00022723"/>
    </source>
</evidence>
<dbReference type="GO" id="GO:0047334">
    <property type="term" value="F:diphosphate-fructose-6-phosphate 1-phosphotransferase activity"/>
    <property type="evidence" value="ECO:0007669"/>
    <property type="project" value="InterPro"/>
</dbReference>
<dbReference type="Proteomes" id="UP000010473">
    <property type="component" value="Chromosome"/>
</dbReference>
<feature type="binding site" description="in other chain" evidence="10">
    <location>
        <begin position="198"/>
        <end position="200"/>
    </location>
    <ligand>
        <name>substrate</name>
        <note>ligand shared between dimeric partners</note>
    </ligand>
</feature>
<comment type="subcellular location">
    <subcellularLocation>
        <location evidence="2 10">Cytoplasm</location>
    </subcellularLocation>
</comment>
<feature type="binding site" evidence="10">
    <location>
        <position position="191"/>
    </location>
    <ligand>
        <name>substrate</name>
        <note>ligand shared between dimeric partners</note>
    </ligand>
</feature>
<dbReference type="GO" id="GO:0005524">
    <property type="term" value="F:ATP binding"/>
    <property type="evidence" value="ECO:0007669"/>
    <property type="project" value="UniProtKB-KW"/>
</dbReference>
<dbReference type="HOGENOM" id="CLU_020655_0_0_3"/>
<dbReference type="PROSITE" id="PS00433">
    <property type="entry name" value="PHOSPHOFRUCTOKINASE"/>
    <property type="match status" value="1"/>
</dbReference>
<feature type="domain" description="Phosphofructokinase" evidence="11">
    <location>
        <begin position="20"/>
        <end position="324"/>
    </location>
</feature>
<dbReference type="Gene3D" id="3.40.50.460">
    <property type="entry name" value="Phosphofructokinase domain"/>
    <property type="match status" value="1"/>
</dbReference>
<dbReference type="EMBL" id="CP003653">
    <property type="protein sequence ID" value="AFZ34155.1"/>
    <property type="molecule type" value="Genomic_DNA"/>
</dbReference>
<dbReference type="GO" id="GO:0061621">
    <property type="term" value="P:canonical glycolysis"/>
    <property type="evidence" value="ECO:0007669"/>
    <property type="project" value="TreeGrafter"/>
</dbReference>
<feature type="site" description="Important for substrate specificity; cannot use PPi as phosphoryl donor" evidence="10">
    <location>
        <position position="132"/>
    </location>
</feature>
<dbReference type="OrthoDB" id="9802503at2"/>
<dbReference type="GO" id="GO:0006002">
    <property type="term" value="P:fructose 6-phosphate metabolic process"/>
    <property type="evidence" value="ECO:0007669"/>
    <property type="project" value="InterPro"/>
</dbReference>
<comment type="catalytic activity">
    <reaction evidence="10">
        <text>beta-D-fructose 6-phosphate + ATP = beta-D-fructose 1,6-bisphosphate + ADP + H(+)</text>
        <dbReference type="Rhea" id="RHEA:16109"/>
        <dbReference type="ChEBI" id="CHEBI:15378"/>
        <dbReference type="ChEBI" id="CHEBI:30616"/>
        <dbReference type="ChEBI" id="CHEBI:32966"/>
        <dbReference type="ChEBI" id="CHEBI:57634"/>
        <dbReference type="ChEBI" id="CHEBI:456216"/>
        <dbReference type="EC" id="2.7.1.11"/>
    </reaction>
</comment>
<dbReference type="GO" id="GO:0070095">
    <property type="term" value="F:fructose-6-phosphate binding"/>
    <property type="evidence" value="ECO:0007669"/>
    <property type="project" value="TreeGrafter"/>
</dbReference>
<comment type="cofactor">
    <cofactor evidence="1 10">
        <name>Mg(2+)</name>
        <dbReference type="ChEBI" id="CHEBI:18420"/>
    </cofactor>
</comment>
<feature type="binding site" evidence="10">
    <location>
        <position position="131"/>
    </location>
    <ligand>
        <name>Mg(2+)</name>
        <dbReference type="ChEBI" id="CHEBI:18420"/>
        <note>catalytic</note>
    </ligand>
</feature>
<dbReference type="GO" id="GO:0048029">
    <property type="term" value="F:monosaccharide binding"/>
    <property type="evidence" value="ECO:0007669"/>
    <property type="project" value="TreeGrafter"/>
</dbReference>
<evidence type="ECO:0000256" key="2">
    <source>
        <dbReference type="ARBA" id="ARBA00004496"/>
    </source>
</evidence>
<reference evidence="13" key="1">
    <citation type="journal article" date="2013" name="Proc. Natl. Acad. Sci. U.S.A.">
        <title>Improving the coverage of the cyanobacterial phylum using diversity-driven genome sequencing.</title>
        <authorList>
            <person name="Shih P.M."/>
            <person name="Wu D."/>
            <person name="Latifi A."/>
            <person name="Axen S.D."/>
            <person name="Fewer D.P."/>
            <person name="Talla E."/>
            <person name="Calteau A."/>
            <person name="Cai F."/>
            <person name="Tandeau de Marsac N."/>
            <person name="Rippka R."/>
            <person name="Herdman M."/>
            <person name="Sivonen K."/>
            <person name="Coursin T."/>
            <person name="Laurent T."/>
            <person name="Goodwin L."/>
            <person name="Nolan M."/>
            <person name="Davenport K.W."/>
            <person name="Han C.S."/>
            <person name="Rubin E.M."/>
            <person name="Eisen J.A."/>
            <person name="Woyke T."/>
            <person name="Gugger M."/>
            <person name="Kerfeld C.A."/>
        </authorList>
    </citation>
    <scope>NUCLEOTIDE SEQUENCE [LARGE SCALE GENOMIC DNA]</scope>
    <source>
        <strain evidence="13">ATCC 29371 / PCC 7437</strain>
    </source>
</reference>
<keyword evidence="5 10" id="KW-0808">Transferase</keyword>
<feature type="binding site" evidence="10">
    <location>
        <begin position="130"/>
        <end position="133"/>
    </location>
    <ligand>
        <name>ATP</name>
        <dbReference type="ChEBI" id="CHEBI:30616"/>
    </ligand>
</feature>
<dbReference type="InterPro" id="IPR035966">
    <property type="entry name" value="PKF_sf"/>
</dbReference>
<keyword evidence="7 10" id="KW-0418">Kinase</keyword>
<name>K9XNG5_STAC7</name>
<dbReference type="eggNOG" id="COG0205">
    <property type="taxonomic scope" value="Bacteria"/>
</dbReference>
<comment type="similarity">
    <text evidence="10">Belongs to the phosphofructokinase type A (PFKA) family. Mixed-substrate PFK group III subfamily.</text>
</comment>
<dbReference type="KEGG" id="scs:Sta7437_0554"/>
<sequence>MENAEKTSYQKISPKKLHKRIGILTSGGDCAGLNAVIRAVTRCAINVYDWEVFGICKATLGLMSRPPQVMQLTVNQVDSILTMGGTILGTTNKGNPFAYPMANGEIIDRSEEIIEGYHLLGLDALIGVGGDGSLAILRKLAQQGGMNFVGIPKTIDNDVDLTERSIGFDTAVNIATEAIDRLQFTAASHSRVMIVEVMGRDAGHIALNAGIAGGAHIIMIPEIPYRLENICNYIKKRQEQGQDYSIVVVSEAVCTEAGETIARMQQFGQCLLGGIGQYIADRISKESGAETRVTVLGHTQRGGISSPLDRILASAFGVAAVDLIAHEKYDYMVTWQNRQVISVPILDAIARYRAVDPQDTLVKTARGLGICLGD</sequence>
<dbReference type="Pfam" id="PF00365">
    <property type="entry name" value="PFK"/>
    <property type="match status" value="1"/>
</dbReference>
<dbReference type="InterPro" id="IPR022953">
    <property type="entry name" value="ATP_PFK"/>
</dbReference>
<dbReference type="AlphaFoldDB" id="K9XNG5"/>
<dbReference type="GO" id="GO:0003872">
    <property type="term" value="F:6-phosphofructokinase activity"/>
    <property type="evidence" value="ECO:0007669"/>
    <property type="project" value="UniProtKB-UniRule"/>
</dbReference>
<evidence type="ECO:0000256" key="7">
    <source>
        <dbReference type="ARBA" id="ARBA00022777"/>
    </source>
</evidence>
<feature type="binding site" description="in other chain" evidence="10">
    <location>
        <position position="251"/>
    </location>
    <ligand>
        <name>substrate</name>
        <note>ligand shared between dimeric partners</note>
    </ligand>
</feature>
<keyword evidence="13" id="KW-1185">Reference proteome</keyword>
<dbReference type="InterPro" id="IPR015912">
    <property type="entry name" value="Phosphofructokinase_CS"/>
</dbReference>
<dbReference type="PRINTS" id="PR00476">
    <property type="entry name" value="PHFRCTKINASE"/>
</dbReference>
<dbReference type="HAMAP" id="MF_01976">
    <property type="entry name" value="Phosphofructokinase_III"/>
    <property type="match status" value="1"/>
</dbReference>
<dbReference type="GO" id="GO:0030388">
    <property type="term" value="P:fructose 1,6-bisphosphate metabolic process"/>
    <property type="evidence" value="ECO:0007669"/>
    <property type="project" value="TreeGrafter"/>
</dbReference>
<keyword evidence="6 10" id="KW-0479">Metal-binding</keyword>
<dbReference type="PATRIC" id="fig|111780.3.peg.580"/>
<protein>
    <recommendedName>
        <fullName evidence="10">ATP-dependent 6-phosphofructokinase</fullName>
        <shortName evidence="10">ATP-PFK</shortName>
        <shortName evidence="10">Phosphofructokinase</shortName>
        <ecNumber evidence="10">2.7.1.11</ecNumber>
    </recommendedName>
    <alternativeName>
        <fullName evidence="10">Phosphohexokinase</fullName>
    </alternativeName>
</protein>
<comment type="function">
    <text evidence="10">Catalyzes the phosphorylation of D-fructose 6-phosphate to fructose 1,6-bisphosphate by ATP, the first committing step of glycolysis.</text>
</comment>
<dbReference type="STRING" id="111780.Sta7437_0554"/>
<feature type="binding site" description="in other chain" evidence="10">
    <location>
        <begin position="298"/>
        <end position="301"/>
    </location>
    <ligand>
        <name>substrate</name>
        <note>ligand shared between dimeric partners</note>
    </ligand>
</feature>
<dbReference type="EC" id="2.7.1.11" evidence="10"/>
<dbReference type="NCBIfam" id="NF010674">
    <property type="entry name" value="PRK14071.1"/>
    <property type="match status" value="1"/>
</dbReference>
<accession>K9XNG5</accession>
<dbReference type="Gene3D" id="3.40.50.450">
    <property type="match status" value="1"/>
</dbReference>
<feature type="active site" description="Proton acceptor" evidence="10">
    <location>
        <position position="156"/>
    </location>
</feature>
<organism evidence="12 13">
    <name type="scientific">Stanieria cyanosphaera (strain ATCC 29371 / PCC 7437)</name>
    <dbReference type="NCBI Taxonomy" id="111780"/>
    <lineage>
        <taxon>Bacteria</taxon>
        <taxon>Bacillati</taxon>
        <taxon>Cyanobacteriota</taxon>
        <taxon>Cyanophyceae</taxon>
        <taxon>Pleurocapsales</taxon>
        <taxon>Dermocarpellaceae</taxon>
        <taxon>Stanieria</taxon>
    </lineage>
</organism>
<evidence type="ECO:0000259" key="11">
    <source>
        <dbReference type="Pfam" id="PF00365"/>
    </source>
</evidence>
<comment type="caution">
    <text evidence="10">Lacks conserved residue(s) required for the propagation of feature annotation.</text>
</comment>
<evidence type="ECO:0000256" key="9">
    <source>
        <dbReference type="ARBA" id="ARBA00023152"/>
    </source>
</evidence>
<dbReference type="GO" id="GO:0046872">
    <property type="term" value="F:metal ion binding"/>
    <property type="evidence" value="ECO:0007669"/>
    <property type="project" value="UniProtKB-KW"/>
</dbReference>